<feature type="chain" id="PRO_5043182748" evidence="1">
    <location>
        <begin position="20"/>
        <end position="134"/>
    </location>
</feature>
<evidence type="ECO:0000256" key="1">
    <source>
        <dbReference type="SAM" id="SignalP"/>
    </source>
</evidence>
<feature type="signal peptide" evidence="1">
    <location>
        <begin position="1"/>
        <end position="19"/>
    </location>
</feature>
<sequence length="134" mass="15380">MKRNLLLVVLSLFALLAMAQGKGKNYVEVLYFHGKQRCATCIAIEKYAREVVEKDFADERKKGRVVFRVVDISTSEGEKIAKDYRVTWSSLYINGWKKSKETRNDMTAFAFKNARSNTGEFKKGVSTMIKKLLK</sequence>
<protein>
    <submittedName>
        <fullName evidence="2">Thioredoxin</fullName>
    </submittedName>
</protein>
<dbReference type="InterPro" id="IPR047698">
    <property type="entry name" value="ArsF-like"/>
</dbReference>
<dbReference type="EMBL" id="QRVA01000082">
    <property type="protein sequence ID" value="RGS09446.1"/>
    <property type="molecule type" value="Genomic_DNA"/>
</dbReference>
<evidence type="ECO:0000313" key="4">
    <source>
        <dbReference type="Proteomes" id="UP000283872"/>
    </source>
</evidence>
<dbReference type="NCBIfam" id="NF040494">
    <property type="entry name" value="nitrored_ArsF"/>
    <property type="match status" value="1"/>
</dbReference>
<dbReference type="Proteomes" id="UP000286501">
    <property type="component" value="Unassembled WGS sequence"/>
</dbReference>
<dbReference type="EMBL" id="QRIN01000045">
    <property type="protein sequence ID" value="RHG64454.1"/>
    <property type="molecule type" value="Genomic_DNA"/>
</dbReference>
<gene>
    <name evidence="3" type="ORF">DW250_10675</name>
    <name evidence="2" type="ORF">DWY11_15790</name>
</gene>
<evidence type="ECO:0000313" key="2">
    <source>
        <dbReference type="EMBL" id="RGS09446.1"/>
    </source>
</evidence>
<comment type="caution">
    <text evidence="2">The sequence shown here is derived from an EMBL/GenBank/DDBJ whole genome shotgun (WGS) entry which is preliminary data.</text>
</comment>
<evidence type="ECO:0000313" key="3">
    <source>
        <dbReference type="EMBL" id="RHG64454.1"/>
    </source>
</evidence>
<keyword evidence="1" id="KW-0732">Signal</keyword>
<proteinExistence type="predicted"/>
<reference evidence="4 5" key="1">
    <citation type="submission" date="2018-08" db="EMBL/GenBank/DDBJ databases">
        <title>A genome reference for cultivated species of the human gut microbiota.</title>
        <authorList>
            <person name="Zou Y."/>
            <person name="Xue W."/>
            <person name="Luo G."/>
        </authorList>
    </citation>
    <scope>NUCLEOTIDE SEQUENCE [LARGE SCALE GENOMIC DNA]</scope>
    <source>
        <strain evidence="2 4">AF24-12</strain>
        <strain evidence="3 5">AM22-1</strain>
    </source>
</reference>
<dbReference type="Gene3D" id="3.40.30.10">
    <property type="entry name" value="Glutaredoxin"/>
    <property type="match status" value="1"/>
</dbReference>
<evidence type="ECO:0000313" key="5">
    <source>
        <dbReference type="Proteomes" id="UP000286501"/>
    </source>
</evidence>
<dbReference type="Proteomes" id="UP000283872">
    <property type="component" value="Unassembled WGS sequence"/>
</dbReference>
<organism evidence="2 4">
    <name type="scientific">Segatella copri</name>
    <dbReference type="NCBI Taxonomy" id="165179"/>
    <lineage>
        <taxon>Bacteria</taxon>
        <taxon>Pseudomonadati</taxon>
        <taxon>Bacteroidota</taxon>
        <taxon>Bacteroidia</taxon>
        <taxon>Bacteroidales</taxon>
        <taxon>Prevotellaceae</taxon>
        <taxon>Segatella</taxon>
    </lineage>
</organism>
<name>A0A3E5DLC3_9BACT</name>
<accession>A0A3E5DLC3</accession>
<dbReference type="AlphaFoldDB" id="A0A3E5DLC3"/>